<reference evidence="7 8" key="1">
    <citation type="submission" date="2020-08" db="EMBL/GenBank/DDBJ databases">
        <title>Genomic Encyclopedia of Type Strains, Phase IV (KMG-IV): sequencing the most valuable type-strain genomes for metagenomic binning, comparative biology and taxonomic classification.</title>
        <authorList>
            <person name="Goeker M."/>
        </authorList>
    </citation>
    <scope>NUCLEOTIDE SEQUENCE [LARGE SCALE GENOMIC DNA]</scope>
    <source>
        <strain evidence="7 8">DSM 101806</strain>
    </source>
</reference>
<organism evidence="7 8">
    <name type="scientific">Sphingomonas kyeonggiensis</name>
    <dbReference type="NCBI Taxonomy" id="1268553"/>
    <lineage>
        <taxon>Bacteria</taxon>
        <taxon>Pseudomonadati</taxon>
        <taxon>Pseudomonadota</taxon>
        <taxon>Alphaproteobacteria</taxon>
        <taxon>Sphingomonadales</taxon>
        <taxon>Sphingomonadaceae</taxon>
        <taxon>Sphingomonas</taxon>
    </lineage>
</organism>
<feature type="domain" description="Multidrug resistance protein MdtA-like barrel-sandwich hybrid" evidence="5">
    <location>
        <begin position="76"/>
        <end position="264"/>
    </location>
</feature>
<evidence type="ECO:0000259" key="6">
    <source>
        <dbReference type="Pfam" id="PF25963"/>
    </source>
</evidence>
<comment type="caution">
    <text evidence="7">The sequence shown here is derived from an EMBL/GenBank/DDBJ whole genome shotgun (WGS) entry which is preliminary data.</text>
</comment>
<dbReference type="AlphaFoldDB" id="A0A7W6JRT6"/>
<evidence type="ECO:0000256" key="4">
    <source>
        <dbReference type="SAM" id="Phobius"/>
    </source>
</evidence>
<evidence type="ECO:0000256" key="3">
    <source>
        <dbReference type="SAM" id="MobiDB-lite"/>
    </source>
</evidence>
<dbReference type="Gene3D" id="1.10.287.470">
    <property type="entry name" value="Helix hairpin bin"/>
    <property type="match status" value="1"/>
</dbReference>
<feature type="region of interest" description="Disordered" evidence="3">
    <location>
        <begin position="1"/>
        <end position="30"/>
    </location>
</feature>
<gene>
    <name evidence="7" type="ORF">GGR46_000813</name>
</gene>
<evidence type="ECO:0000256" key="2">
    <source>
        <dbReference type="SAM" id="Coils"/>
    </source>
</evidence>
<keyword evidence="4" id="KW-1133">Transmembrane helix</keyword>
<accession>A0A7W6JRT6</accession>
<dbReference type="InterPro" id="IPR058625">
    <property type="entry name" value="MdtA-like_BSH"/>
</dbReference>
<feature type="compositionally biased region" description="Low complexity" evidence="3">
    <location>
        <begin position="16"/>
        <end position="29"/>
    </location>
</feature>
<evidence type="ECO:0000256" key="1">
    <source>
        <dbReference type="ARBA" id="ARBA00004196"/>
    </source>
</evidence>
<dbReference type="GO" id="GO:0015562">
    <property type="term" value="F:efflux transmembrane transporter activity"/>
    <property type="evidence" value="ECO:0007669"/>
    <property type="project" value="InterPro"/>
</dbReference>
<keyword evidence="8" id="KW-1185">Reference proteome</keyword>
<feature type="domain" description="p-hydroxybenzoic acid efflux pump subunit AaeA-like beta-barrel" evidence="6">
    <location>
        <begin position="271"/>
        <end position="359"/>
    </location>
</feature>
<feature type="coiled-coil region" evidence="2">
    <location>
        <begin position="136"/>
        <end position="201"/>
    </location>
</feature>
<feature type="compositionally biased region" description="Basic and acidic residues" evidence="3">
    <location>
        <begin position="1"/>
        <end position="15"/>
    </location>
</feature>
<dbReference type="GO" id="GO:0030313">
    <property type="term" value="C:cell envelope"/>
    <property type="evidence" value="ECO:0007669"/>
    <property type="project" value="UniProtKB-SubCell"/>
</dbReference>
<dbReference type="Pfam" id="PF25917">
    <property type="entry name" value="BSH_RND"/>
    <property type="match status" value="1"/>
</dbReference>
<dbReference type="RefSeq" id="WP_183994783.1">
    <property type="nucleotide sequence ID" value="NZ_JACIEH010000001.1"/>
</dbReference>
<evidence type="ECO:0000259" key="5">
    <source>
        <dbReference type="Pfam" id="PF25917"/>
    </source>
</evidence>
<dbReference type="InterPro" id="IPR050739">
    <property type="entry name" value="MFP"/>
</dbReference>
<sequence>MADADPKIEKSEETKITIPTEETTAPEAPAKAKRSLLRPLLMFGVPAILLAVVGYFYFTGGNSVSTDNAYVQQDKSSVSTDVAGRIVYVGVKENQAVKAGDVLFRIDPEPYKIAVAQAQAAIAAAQVQLNTDQVSAQGKGADIQAAQDAIQNAQENYERQAALMKQGFTTRANFQSAEHALEQARAQLLNAQASASEARAKLATGAAVPGENPAIAAARVQLDKALLDLQRTTVVAPVNGIVSQTKSLQVGQQMITGLAAVTIVSDKPAWVDANFKETDLNRMRVGQCAMVSFDAYPGLDLKGHVESMGAGTGSEFSVLPAQNANGNWVKVTQRVPVRIAIDEKSPRALIAGISADVKVIFKGACK</sequence>
<dbReference type="Gene3D" id="2.40.30.170">
    <property type="match status" value="1"/>
</dbReference>
<feature type="transmembrane region" description="Helical" evidence="4">
    <location>
        <begin position="40"/>
        <end position="58"/>
    </location>
</feature>
<proteinExistence type="predicted"/>
<dbReference type="Gene3D" id="2.40.50.100">
    <property type="match status" value="1"/>
</dbReference>
<protein>
    <submittedName>
        <fullName evidence="7">Membrane fusion protein (Multidrug efflux system)</fullName>
    </submittedName>
</protein>
<evidence type="ECO:0000313" key="7">
    <source>
        <dbReference type="EMBL" id="MBB4097280.1"/>
    </source>
</evidence>
<keyword evidence="4" id="KW-0812">Transmembrane</keyword>
<name>A0A7W6JRT6_9SPHN</name>
<dbReference type="EMBL" id="JACIEH010000001">
    <property type="protein sequence ID" value="MBB4097280.1"/>
    <property type="molecule type" value="Genomic_DNA"/>
</dbReference>
<dbReference type="PANTHER" id="PTHR30386:SF19">
    <property type="entry name" value="MULTIDRUG EXPORT PROTEIN EMRA-RELATED"/>
    <property type="match status" value="1"/>
</dbReference>
<dbReference type="PANTHER" id="PTHR30386">
    <property type="entry name" value="MEMBRANE FUSION SUBUNIT OF EMRAB-TOLC MULTIDRUG EFFLUX PUMP"/>
    <property type="match status" value="1"/>
</dbReference>
<keyword evidence="2" id="KW-0175">Coiled coil</keyword>
<dbReference type="SUPFAM" id="SSF111369">
    <property type="entry name" value="HlyD-like secretion proteins"/>
    <property type="match status" value="2"/>
</dbReference>
<keyword evidence="4" id="KW-0472">Membrane</keyword>
<dbReference type="Proteomes" id="UP000557392">
    <property type="component" value="Unassembled WGS sequence"/>
</dbReference>
<dbReference type="Pfam" id="PF25963">
    <property type="entry name" value="Beta-barrel_AAEA"/>
    <property type="match status" value="1"/>
</dbReference>
<evidence type="ECO:0000313" key="8">
    <source>
        <dbReference type="Proteomes" id="UP000557392"/>
    </source>
</evidence>
<comment type="subcellular location">
    <subcellularLocation>
        <location evidence="1">Cell envelope</location>
    </subcellularLocation>
</comment>
<dbReference type="InterPro" id="IPR058634">
    <property type="entry name" value="AaeA-lik-b-barrel"/>
</dbReference>